<dbReference type="InterPro" id="IPR011611">
    <property type="entry name" value="PfkB_dom"/>
</dbReference>
<evidence type="ECO:0000256" key="3">
    <source>
        <dbReference type="ARBA" id="ARBA00022777"/>
    </source>
</evidence>
<dbReference type="PROSITE" id="PS00583">
    <property type="entry name" value="PFKB_KINASES_1"/>
    <property type="match status" value="1"/>
</dbReference>
<feature type="domain" description="Carbohydrate kinase PfkB" evidence="5">
    <location>
        <begin position="12"/>
        <end position="309"/>
    </location>
</feature>
<evidence type="ECO:0000256" key="1">
    <source>
        <dbReference type="ARBA" id="ARBA00010688"/>
    </source>
</evidence>
<gene>
    <name evidence="6" type="ORF">AGQ41_01825</name>
</gene>
<comment type="similarity">
    <text evidence="1 4">Belongs to the carbohydrate kinase PfkB family.</text>
</comment>
<dbReference type="SUPFAM" id="SSF53613">
    <property type="entry name" value="Ribokinase-like"/>
    <property type="match status" value="1"/>
</dbReference>
<dbReference type="PRINTS" id="PR00990">
    <property type="entry name" value="RIBOKINASE"/>
</dbReference>
<comment type="caution">
    <text evidence="6">The sequence shown here is derived from an EMBL/GenBank/DDBJ whole genome shotgun (WGS) entry which is preliminary data.</text>
</comment>
<evidence type="ECO:0000256" key="2">
    <source>
        <dbReference type="ARBA" id="ARBA00022679"/>
    </source>
</evidence>
<dbReference type="GO" id="GO:0005829">
    <property type="term" value="C:cytosol"/>
    <property type="evidence" value="ECO:0007669"/>
    <property type="project" value="TreeGrafter"/>
</dbReference>
<accession>A0A3U7MBS3</accession>
<keyword evidence="3 4" id="KW-0418">Kinase</keyword>
<dbReference type="CDD" id="cd01166">
    <property type="entry name" value="KdgK"/>
    <property type="match status" value="1"/>
</dbReference>
<keyword evidence="2 4" id="KW-0808">Transferase</keyword>
<organism evidence="6">
    <name type="scientific">Salmonella enterica I</name>
    <dbReference type="NCBI Taxonomy" id="59201"/>
    <lineage>
        <taxon>Bacteria</taxon>
        <taxon>Pseudomonadati</taxon>
        <taxon>Pseudomonadota</taxon>
        <taxon>Gammaproteobacteria</taxon>
        <taxon>Enterobacterales</taxon>
        <taxon>Enterobacteriaceae</taxon>
        <taxon>Salmonella</taxon>
    </lineage>
</organism>
<dbReference type="EMBL" id="AAGMSH010000002">
    <property type="protein sequence ID" value="EBP6613625.1"/>
    <property type="molecule type" value="Genomic_DNA"/>
</dbReference>
<evidence type="ECO:0000256" key="4">
    <source>
        <dbReference type="RuleBase" id="RU003704"/>
    </source>
</evidence>
<protein>
    <submittedName>
        <fullName evidence="6">Carbohydrate kinase family protein</fullName>
    </submittedName>
</protein>
<sequence>MKQLHLNNQPPEIICVGMTLVDFLAKGVLSFPHPGTTGIVDSISMSTGGDAINQAITLAKLGHRVSLFGVVGDDQQGSYIFSECQKYGIQTDGMFIDKEQPTSTSVVLIDANGERSFLSSRDSLIRQQGPEHINLEWVRPGVKIVSIGSLFCSEDLDLKALPTLLKKAKSVGATTIADLVCDRNNGSLEEMRNAFRYLDIIVPSYDEAVYFTGKTDPLAAAAEFQRYGVGTVIVKLGSRGAIAVSRNNKEAIHIPIFPTHVVDTTGSGDNFMAGLISGLVQGDSLADSMELGAAVAALSVQAVGASAGVKDARQVTDFIESQTQQTANP</sequence>
<evidence type="ECO:0000259" key="5">
    <source>
        <dbReference type="Pfam" id="PF00294"/>
    </source>
</evidence>
<dbReference type="InterPro" id="IPR029056">
    <property type="entry name" value="Ribokinase-like"/>
</dbReference>
<dbReference type="Gene3D" id="3.40.1190.20">
    <property type="match status" value="1"/>
</dbReference>
<dbReference type="InterPro" id="IPR002173">
    <property type="entry name" value="Carboh/pur_kinase_PfkB_CS"/>
</dbReference>
<dbReference type="GO" id="GO:0016301">
    <property type="term" value="F:kinase activity"/>
    <property type="evidence" value="ECO:0007669"/>
    <property type="project" value="UniProtKB-KW"/>
</dbReference>
<dbReference type="AlphaFoldDB" id="A0A3U7MBS3"/>
<proteinExistence type="inferred from homology"/>
<name>A0A3U7MBS3_SALET</name>
<dbReference type="Pfam" id="PF00294">
    <property type="entry name" value="PfkB"/>
    <property type="match status" value="1"/>
</dbReference>
<evidence type="ECO:0000313" key="6">
    <source>
        <dbReference type="EMBL" id="EBP6613625.1"/>
    </source>
</evidence>
<reference evidence="6" key="1">
    <citation type="submission" date="2018-07" db="EMBL/GenBank/DDBJ databases">
        <authorList>
            <consortium name="GenomeTrakr network: Whole genome sequencing for foodborne pathogen traceback"/>
        </authorList>
    </citation>
    <scope>NUCLEOTIDE SEQUENCE</scope>
    <source>
        <strain evidence="6">ADRDL-NGUA-38</strain>
    </source>
</reference>
<dbReference type="GO" id="GO:0006796">
    <property type="term" value="P:phosphate-containing compound metabolic process"/>
    <property type="evidence" value="ECO:0007669"/>
    <property type="project" value="UniProtKB-ARBA"/>
</dbReference>
<dbReference type="PANTHER" id="PTHR10584">
    <property type="entry name" value="SUGAR KINASE"/>
    <property type="match status" value="1"/>
</dbReference>
<dbReference type="InterPro" id="IPR002139">
    <property type="entry name" value="Ribo/fructo_kinase"/>
</dbReference>
<dbReference type="PANTHER" id="PTHR10584:SF166">
    <property type="entry name" value="RIBOKINASE"/>
    <property type="match status" value="1"/>
</dbReference>
<dbReference type="PROSITE" id="PS00584">
    <property type="entry name" value="PFKB_KINASES_2"/>
    <property type="match status" value="1"/>
</dbReference>